<evidence type="ECO:0000256" key="1">
    <source>
        <dbReference type="ARBA" id="ARBA00005953"/>
    </source>
</evidence>
<dbReference type="PANTHER" id="PTHR31793">
    <property type="entry name" value="4-HYDROXYBENZOYL-COA THIOESTERASE FAMILY MEMBER"/>
    <property type="match status" value="1"/>
</dbReference>
<dbReference type="InterPro" id="IPR050563">
    <property type="entry name" value="4-hydroxybenzoyl-CoA_TE"/>
</dbReference>
<protein>
    <submittedName>
        <fullName evidence="3">Acyl-CoA thioesterase</fullName>
        <ecNumber evidence="3">3.1.2.-</ecNumber>
    </submittedName>
</protein>
<dbReference type="Proteomes" id="UP001595190">
    <property type="component" value="Unassembled WGS sequence"/>
</dbReference>
<keyword evidence="2 3" id="KW-0378">Hydrolase</keyword>
<name>A0ABV6ZKH9_9HYPH</name>
<dbReference type="EC" id="3.1.2.-" evidence="3"/>
<reference evidence="3 4" key="1">
    <citation type="submission" date="2024-09" db="EMBL/GenBank/DDBJ databases">
        <title>Description of Labrys sedimenti sp. nov., isolated from a diclofenac-degrading enrichment culture, and genome-based reclassification of Labrys portucalensis as a later heterotypic synonym of Labrys neptuniae.</title>
        <authorList>
            <person name="Tancsics A."/>
            <person name="Csepanyi A."/>
        </authorList>
    </citation>
    <scope>NUCLEOTIDE SEQUENCE [LARGE SCALE GENOMIC DNA]</scope>
    <source>
        <strain evidence="3 4">LMG 23412</strain>
    </source>
</reference>
<dbReference type="RefSeq" id="WP_394313340.1">
    <property type="nucleotide sequence ID" value="NZ_JBHGPK010000012.1"/>
</dbReference>
<organism evidence="3 4">
    <name type="scientific">Labrys neptuniae</name>
    <dbReference type="NCBI Taxonomy" id="376174"/>
    <lineage>
        <taxon>Bacteria</taxon>
        <taxon>Pseudomonadati</taxon>
        <taxon>Pseudomonadota</taxon>
        <taxon>Alphaproteobacteria</taxon>
        <taxon>Hyphomicrobiales</taxon>
        <taxon>Xanthobacteraceae</taxon>
        <taxon>Labrys</taxon>
    </lineage>
</organism>
<evidence type="ECO:0000256" key="2">
    <source>
        <dbReference type="ARBA" id="ARBA00022801"/>
    </source>
</evidence>
<dbReference type="Gene3D" id="3.10.129.10">
    <property type="entry name" value="Hotdog Thioesterase"/>
    <property type="match status" value="1"/>
</dbReference>
<evidence type="ECO:0000313" key="4">
    <source>
        <dbReference type="Proteomes" id="UP001595190"/>
    </source>
</evidence>
<accession>A0ABV6ZKH9</accession>
<dbReference type="InterPro" id="IPR029069">
    <property type="entry name" value="HotDog_dom_sf"/>
</dbReference>
<dbReference type="PANTHER" id="PTHR31793:SF27">
    <property type="entry name" value="NOVEL THIOESTERASE SUPERFAMILY DOMAIN AND SAPOSIN A-TYPE DOMAIN CONTAINING PROTEIN (0610012H03RIK)"/>
    <property type="match status" value="1"/>
</dbReference>
<sequence>MPELPVPADYEFLTTDKLRYGDTDRQGHVNNAVFATFLETGRVELLHDLAAPIADAGSSFVLARVVIDFRAEVLWPGTVEIGTRVSAFGRSSITLDQAVFQNGACVAQGQSVVVLVDNSTRRSRALSEGAAKRLRELGAHQPQPA</sequence>
<dbReference type="Pfam" id="PF13279">
    <property type="entry name" value="4HBT_2"/>
    <property type="match status" value="1"/>
</dbReference>
<evidence type="ECO:0000313" key="3">
    <source>
        <dbReference type="EMBL" id="MFC2252681.1"/>
    </source>
</evidence>
<proteinExistence type="inferred from homology"/>
<comment type="caution">
    <text evidence="3">The sequence shown here is derived from an EMBL/GenBank/DDBJ whole genome shotgun (WGS) entry which is preliminary data.</text>
</comment>
<dbReference type="GO" id="GO:0016787">
    <property type="term" value="F:hydrolase activity"/>
    <property type="evidence" value="ECO:0007669"/>
    <property type="project" value="UniProtKB-KW"/>
</dbReference>
<comment type="similarity">
    <text evidence="1">Belongs to the 4-hydroxybenzoyl-CoA thioesterase family.</text>
</comment>
<dbReference type="CDD" id="cd00586">
    <property type="entry name" value="4HBT"/>
    <property type="match status" value="1"/>
</dbReference>
<dbReference type="SUPFAM" id="SSF54637">
    <property type="entry name" value="Thioesterase/thiol ester dehydrase-isomerase"/>
    <property type="match status" value="1"/>
</dbReference>
<gene>
    <name evidence="3" type="ORF">ACETRX_23795</name>
</gene>
<dbReference type="EMBL" id="JBHGPK010000012">
    <property type="protein sequence ID" value="MFC2252681.1"/>
    <property type="molecule type" value="Genomic_DNA"/>
</dbReference>